<dbReference type="InterPro" id="IPR007813">
    <property type="entry name" value="PilN"/>
</dbReference>
<keyword evidence="4" id="KW-1185">Reference proteome</keyword>
<dbReference type="RefSeq" id="WP_078926720.1">
    <property type="nucleotide sequence ID" value="NZ_FUXB01000011.1"/>
</dbReference>
<evidence type="ECO:0000256" key="2">
    <source>
        <dbReference type="SAM" id="Phobius"/>
    </source>
</evidence>
<dbReference type="Proteomes" id="UP000190834">
    <property type="component" value="Unassembled WGS sequence"/>
</dbReference>
<dbReference type="EMBL" id="FUXB01000011">
    <property type="protein sequence ID" value="SKA08724.1"/>
    <property type="molecule type" value="Genomic_DNA"/>
</dbReference>
<feature type="transmembrane region" description="Helical" evidence="2">
    <location>
        <begin position="21"/>
        <end position="44"/>
    </location>
</feature>
<dbReference type="OrthoDB" id="5296173at2"/>
<keyword evidence="2" id="KW-0812">Transmembrane</keyword>
<proteinExistence type="predicted"/>
<evidence type="ECO:0000256" key="1">
    <source>
        <dbReference type="SAM" id="Coils"/>
    </source>
</evidence>
<dbReference type="Pfam" id="PF05137">
    <property type="entry name" value="PilN"/>
    <property type="match status" value="1"/>
</dbReference>
<dbReference type="GO" id="GO:0043107">
    <property type="term" value="P:type IV pilus-dependent motility"/>
    <property type="evidence" value="ECO:0007669"/>
    <property type="project" value="TreeGrafter"/>
</dbReference>
<accession>A0A1T4QYC1</accession>
<feature type="coiled-coil region" evidence="1">
    <location>
        <begin position="48"/>
        <end position="75"/>
    </location>
</feature>
<sequence>MLHNINLLPWREVQREAYRQHFIHLLILGVLLALGVQGVAGSYLEQQKQQQQGRLDFLNQHIRQLDERLHALKVTEQEHKALLTRLKVVEALQQKRNKSTDFMHLMPELIPEGVYVDKIKMNGQEVEMNGISDSTARLATMLDNLEKSPQLSAVGMHSIVSGNRRFGKQFQSFKVSFLFHTSDQVVQKPAQKEASHD</sequence>
<gene>
    <name evidence="3" type="ORF">SAMN02745782_02364</name>
</gene>
<keyword evidence="2" id="KW-1133">Transmembrane helix</keyword>
<dbReference type="InterPro" id="IPR052534">
    <property type="entry name" value="Extracell_DNA_Util/SecSys_Comp"/>
</dbReference>
<evidence type="ECO:0000313" key="4">
    <source>
        <dbReference type="Proteomes" id="UP000190834"/>
    </source>
</evidence>
<dbReference type="PANTHER" id="PTHR40278">
    <property type="entry name" value="DNA UTILIZATION PROTEIN HOFN"/>
    <property type="match status" value="1"/>
</dbReference>
<organism evidence="3 4">
    <name type="scientific">Vibrio cincinnatiensis DSM 19608</name>
    <dbReference type="NCBI Taxonomy" id="1123491"/>
    <lineage>
        <taxon>Bacteria</taxon>
        <taxon>Pseudomonadati</taxon>
        <taxon>Pseudomonadota</taxon>
        <taxon>Gammaproteobacteria</taxon>
        <taxon>Vibrionales</taxon>
        <taxon>Vibrionaceae</taxon>
        <taxon>Vibrio</taxon>
    </lineage>
</organism>
<keyword evidence="1" id="KW-0175">Coiled coil</keyword>
<dbReference type="AlphaFoldDB" id="A0A1T4QYC1"/>
<dbReference type="GO" id="GO:0043683">
    <property type="term" value="P:type IV pilus assembly"/>
    <property type="evidence" value="ECO:0007669"/>
    <property type="project" value="TreeGrafter"/>
</dbReference>
<reference evidence="4" key="1">
    <citation type="submission" date="2017-02" db="EMBL/GenBank/DDBJ databases">
        <authorList>
            <person name="Varghese N."/>
            <person name="Submissions S."/>
        </authorList>
    </citation>
    <scope>NUCLEOTIDE SEQUENCE [LARGE SCALE GENOMIC DNA]</scope>
    <source>
        <strain evidence="4">DSM 19608</strain>
    </source>
</reference>
<evidence type="ECO:0000313" key="3">
    <source>
        <dbReference type="EMBL" id="SKA08724.1"/>
    </source>
</evidence>
<dbReference type="GeneID" id="70582563"/>
<dbReference type="STRING" id="1123491.SAMN02745782_02364"/>
<keyword evidence="2" id="KW-0472">Membrane</keyword>
<protein>
    <submittedName>
        <fullName evidence="3">Type IV pilus assembly protein PilN</fullName>
    </submittedName>
</protein>
<dbReference type="PANTHER" id="PTHR40278:SF2">
    <property type="entry name" value="TYPE IV PILUS INNER MEMBRANE COMPONENT PILN"/>
    <property type="match status" value="1"/>
</dbReference>
<name>A0A1T4QYC1_VIBCI</name>